<reference evidence="2 3" key="1">
    <citation type="submission" date="2017-04" db="EMBL/GenBank/DDBJ databases">
        <authorList>
            <person name="Afonso C.L."/>
            <person name="Miller P.J."/>
            <person name="Scott M.A."/>
            <person name="Spackman E."/>
            <person name="Goraichik I."/>
            <person name="Dimitrov K.M."/>
            <person name="Suarez D.L."/>
            <person name="Swayne D.E."/>
        </authorList>
    </citation>
    <scope>NUCLEOTIDE SEQUENCE [LARGE SCALE GENOMIC DNA]</scope>
    <source>
        <strain evidence="2 3">DSM 43828</strain>
    </source>
</reference>
<accession>A0A1Y5YA67</accession>
<protein>
    <submittedName>
        <fullName evidence="2">Uncharacterized protein</fullName>
    </submittedName>
</protein>
<sequence length="165" mass="17544">MFAAVYIDGVAAPVSDDMPERVGVEYSAESLFRCRACGEDLISTTEGLSTVSGEVDCRDFEPPDGPDSDQLDGPHDPERVPLSWCNSAAVHSDESQDSVTVSISVGDPRGAFTFTIRRVPDDSDGDLAGQLVMHTPYVGEAAPHMPLAALHDGTYLIGSPYATRA</sequence>
<gene>
    <name evidence="2" type="ORF">SAMN05661093_11043</name>
</gene>
<feature type="region of interest" description="Disordered" evidence="1">
    <location>
        <begin position="58"/>
        <end position="80"/>
    </location>
</feature>
<evidence type="ECO:0000313" key="3">
    <source>
        <dbReference type="Proteomes" id="UP000192674"/>
    </source>
</evidence>
<dbReference type="EMBL" id="FWXV01000024">
    <property type="protein sequence ID" value="SMD27436.1"/>
    <property type="molecule type" value="Genomic_DNA"/>
</dbReference>
<organism evidence="2 3">
    <name type="scientific">Kibdelosporangium aridum</name>
    <dbReference type="NCBI Taxonomy" id="2030"/>
    <lineage>
        <taxon>Bacteria</taxon>
        <taxon>Bacillati</taxon>
        <taxon>Actinomycetota</taxon>
        <taxon>Actinomycetes</taxon>
        <taxon>Pseudonocardiales</taxon>
        <taxon>Pseudonocardiaceae</taxon>
        <taxon>Kibdelosporangium</taxon>
    </lineage>
</organism>
<dbReference type="AlphaFoldDB" id="A0A1Y5YA67"/>
<evidence type="ECO:0000256" key="1">
    <source>
        <dbReference type="SAM" id="MobiDB-lite"/>
    </source>
</evidence>
<keyword evidence="3" id="KW-1185">Reference proteome</keyword>
<dbReference type="OrthoDB" id="3686342at2"/>
<proteinExistence type="predicted"/>
<name>A0A1Y5YA67_KIBAR</name>
<evidence type="ECO:0000313" key="2">
    <source>
        <dbReference type="EMBL" id="SMD27436.1"/>
    </source>
</evidence>
<dbReference type="Proteomes" id="UP000192674">
    <property type="component" value="Unassembled WGS sequence"/>
</dbReference>